<evidence type="ECO:0000313" key="1">
    <source>
        <dbReference type="EMBL" id="SHH10351.1"/>
    </source>
</evidence>
<dbReference type="InterPro" id="IPR027417">
    <property type="entry name" value="P-loop_NTPase"/>
</dbReference>
<sequence>MGSNQMIAIWGSPGSGKTVVSMKLARILASKQKTVALVLCDLLCPMLPVLFPTIDPKERSLGILLTKADMNQEAILSNLILPNDGEFIGVLGYKKGENSTSYPDYTVEKAADLFLLLRHKVDYVIVDCTSQLSGDDLSTVALRDADQVLRCGTADLKGLSFFDAQLPVLSMNKAFRTERHLKALSGFKSYSPKKEVAEAYGNIDFFLSFAEEIERQCLEGRLLDPLKTSEGKSFVKELKRFALEVFDE</sequence>
<protein>
    <submittedName>
        <fullName evidence="1">CobQ/CobB/MinD/ParA nucleotide binding domain-containing protein</fullName>
    </submittedName>
</protein>
<organism evidence="1 2">
    <name type="scientific">Desulfosporosinus lacus DSM 15449</name>
    <dbReference type="NCBI Taxonomy" id="1121420"/>
    <lineage>
        <taxon>Bacteria</taxon>
        <taxon>Bacillati</taxon>
        <taxon>Bacillota</taxon>
        <taxon>Clostridia</taxon>
        <taxon>Eubacteriales</taxon>
        <taxon>Desulfitobacteriaceae</taxon>
        <taxon>Desulfosporosinus</taxon>
    </lineage>
</organism>
<evidence type="ECO:0000313" key="2">
    <source>
        <dbReference type="Proteomes" id="UP000183954"/>
    </source>
</evidence>
<dbReference type="EMBL" id="FQXJ01000003">
    <property type="protein sequence ID" value="SHH10351.1"/>
    <property type="molecule type" value="Genomic_DNA"/>
</dbReference>
<dbReference type="OrthoDB" id="1705293at2"/>
<dbReference type="SUPFAM" id="SSF52540">
    <property type="entry name" value="P-loop containing nucleoside triphosphate hydrolases"/>
    <property type="match status" value="1"/>
</dbReference>
<name>A0A1M5Q946_9FIRM</name>
<dbReference type="RefSeq" id="WP_084110107.1">
    <property type="nucleotide sequence ID" value="NZ_FQXJ01000003.1"/>
</dbReference>
<reference evidence="2" key="1">
    <citation type="submission" date="2016-11" db="EMBL/GenBank/DDBJ databases">
        <authorList>
            <person name="Varghese N."/>
            <person name="Submissions S."/>
        </authorList>
    </citation>
    <scope>NUCLEOTIDE SEQUENCE [LARGE SCALE GENOMIC DNA]</scope>
    <source>
        <strain evidence="2">DSM 15449</strain>
    </source>
</reference>
<gene>
    <name evidence="1" type="ORF">SAMN02746098_00175</name>
</gene>
<proteinExistence type="predicted"/>
<dbReference type="AlphaFoldDB" id="A0A1M5Q946"/>
<accession>A0A1M5Q946</accession>
<dbReference type="STRING" id="1121420.SAMN02746098_00175"/>
<dbReference type="Gene3D" id="3.40.50.300">
    <property type="entry name" value="P-loop containing nucleotide triphosphate hydrolases"/>
    <property type="match status" value="1"/>
</dbReference>
<keyword evidence="2" id="KW-1185">Reference proteome</keyword>
<dbReference type="Proteomes" id="UP000183954">
    <property type="component" value="Unassembled WGS sequence"/>
</dbReference>